<organism evidence="3 4">
    <name type="scientific">Reichenbachiella agarivorans</name>
    <dbReference type="NCBI Taxonomy" id="2979464"/>
    <lineage>
        <taxon>Bacteria</taxon>
        <taxon>Pseudomonadati</taxon>
        <taxon>Bacteroidota</taxon>
        <taxon>Cytophagia</taxon>
        <taxon>Cytophagales</taxon>
        <taxon>Reichenbachiellaceae</taxon>
        <taxon>Reichenbachiella</taxon>
    </lineage>
</organism>
<name>A0ABY6CUA8_9BACT</name>
<dbReference type="InterPro" id="IPR012171">
    <property type="entry name" value="Fatty_acid_desaturase"/>
</dbReference>
<keyword evidence="1" id="KW-1133">Transmembrane helix</keyword>
<dbReference type="PIRSF" id="PIRSF015921">
    <property type="entry name" value="FA_sphinglp_des"/>
    <property type="match status" value="1"/>
</dbReference>
<gene>
    <name evidence="3" type="ORF">N6H18_09105</name>
</gene>
<keyword evidence="1" id="KW-0812">Transmembrane</keyword>
<dbReference type="InterPro" id="IPR005804">
    <property type="entry name" value="FA_desaturase_dom"/>
</dbReference>
<dbReference type="PANTHER" id="PTHR19353:SF19">
    <property type="entry name" value="DELTA(5) FATTY ACID DESATURASE C-RELATED"/>
    <property type="match status" value="1"/>
</dbReference>
<feature type="transmembrane region" description="Helical" evidence="1">
    <location>
        <begin position="74"/>
        <end position="94"/>
    </location>
</feature>
<sequence length="373" mass="42388">MQETPSAEKIIFDYNDADSKRFVQTLNKKVNEYFQSKGISKHGNAGLYFKTVFMLAMFFAPYFYIVLAEPQGLLAILVLMIMGAGMAGIGLSIMHDAVHGAYSSNRTVNKILGYTLNAVGGNAINWRIQHNIKHHTYTNIEDHDEDIDPKAILRFSPGTPLKPIHKYQYLYAWFFYGLGTFFWVTFKDFAKITRYNKEGILAKTTKSVAGEYVILIVTKIVYYAYAIGVPIYFTSYTGWQIFGGFMLMHFVAGMGLAVIFQPAHLMNEVVFPAPDENGKMEYSWIVHQLYTTVNFGNNNPFLGWYAGGLNFQIEHHLFPHICHIHYKGLSKIVKETAAEFNYPYYTEPTFRSALIAHGRKLKELGRPPVASVA</sequence>
<keyword evidence="4" id="KW-1185">Reference proteome</keyword>
<reference evidence="3" key="1">
    <citation type="submission" date="2022-09" db="EMBL/GenBank/DDBJ databases">
        <title>Comparative genomics and taxonomic characterization of three novel marine species of genus Reichenbachiella exhibiting antioxidant and polysaccharide degradation activities.</title>
        <authorList>
            <person name="Muhammad N."/>
            <person name="Lee Y.-J."/>
            <person name="Ko J."/>
            <person name="Kim S.-G."/>
        </authorList>
    </citation>
    <scope>NUCLEOTIDE SEQUENCE</scope>
    <source>
        <strain evidence="3">BKB1-1</strain>
    </source>
</reference>
<dbReference type="CDD" id="cd03506">
    <property type="entry name" value="Delta6-FADS-like"/>
    <property type="match status" value="1"/>
</dbReference>
<dbReference type="RefSeq" id="WP_262311526.1">
    <property type="nucleotide sequence ID" value="NZ_CP106679.1"/>
</dbReference>
<evidence type="ECO:0000256" key="1">
    <source>
        <dbReference type="SAM" id="Phobius"/>
    </source>
</evidence>
<dbReference type="EMBL" id="CP106679">
    <property type="protein sequence ID" value="UXP34100.1"/>
    <property type="molecule type" value="Genomic_DNA"/>
</dbReference>
<feature type="domain" description="Fatty acid desaturase" evidence="2">
    <location>
        <begin position="74"/>
        <end position="346"/>
    </location>
</feature>
<feature type="transmembrane region" description="Helical" evidence="1">
    <location>
        <begin position="211"/>
        <end position="233"/>
    </location>
</feature>
<feature type="transmembrane region" description="Helical" evidence="1">
    <location>
        <begin position="170"/>
        <end position="190"/>
    </location>
</feature>
<feature type="transmembrane region" description="Helical" evidence="1">
    <location>
        <begin position="47"/>
        <end position="67"/>
    </location>
</feature>
<evidence type="ECO:0000313" key="4">
    <source>
        <dbReference type="Proteomes" id="UP001065174"/>
    </source>
</evidence>
<protein>
    <submittedName>
        <fullName evidence="3">Acyl-CoA desaturase</fullName>
    </submittedName>
</protein>
<dbReference type="PANTHER" id="PTHR19353">
    <property type="entry name" value="FATTY ACID DESATURASE 2"/>
    <property type="match status" value="1"/>
</dbReference>
<dbReference type="Pfam" id="PF00487">
    <property type="entry name" value="FA_desaturase"/>
    <property type="match status" value="1"/>
</dbReference>
<feature type="transmembrane region" description="Helical" evidence="1">
    <location>
        <begin position="239"/>
        <end position="260"/>
    </location>
</feature>
<evidence type="ECO:0000313" key="3">
    <source>
        <dbReference type="EMBL" id="UXP34100.1"/>
    </source>
</evidence>
<dbReference type="Proteomes" id="UP001065174">
    <property type="component" value="Chromosome"/>
</dbReference>
<proteinExistence type="predicted"/>
<keyword evidence="1" id="KW-0472">Membrane</keyword>
<evidence type="ECO:0000259" key="2">
    <source>
        <dbReference type="Pfam" id="PF00487"/>
    </source>
</evidence>
<accession>A0ABY6CUA8</accession>